<dbReference type="Pfam" id="PF01926">
    <property type="entry name" value="MMR_HSR1"/>
    <property type="match status" value="1"/>
</dbReference>
<evidence type="ECO:0000259" key="2">
    <source>
        <dbReference type="Pfam" id="PF21516"/>
    </source>
</evidence>
<evidence type="ECO:0000313" key="4">
    <source>
        <dbReference type="Proteomes" id="UP000597762"/>
    </source>
</evidence>
<protein>
    <submittedName>
        <fullName evidence="3">NOA1</fullName>
    </submittedName>
</protein>
<dbReference type="EMBL" id="CAHIKZ030003674">
    <property type="protein sequence ID" value="CAE1303004.1"/>
    <property type="molecule type" value="Genomic_DNA"/>
</dbReference>
<evidence type="ECO:0000313" key="3">
    <source>
        <dbReference type="EMBL" id="CAE1303004.1"/>
    </source>
</evidence>
<dbReference type="PANTHER" id="PTHR46406">
    <property type="entry name" value="NITRIC OXIDE-ASSOCIATED PROTEIN 1"/>
    <property type="match status" value="1"/>
</dbReference>
<feature type="domain" description="G" evidence="1">
    <location>
        <begin position="60"/>
        <end position="112"/>
    </location>
</feature>
<feature type="domain" description="NOA1/YqeH-like C-terminal" evidence="2">
    <location>
        <begin position="285"/>
        <end position="378"/>
    </location>
</feature>
<dbReference type="InterPro" id="IPR027417">
    <property type="entry name" value="P-loop_NTPase"/>
</dbReference>
<dbReference type="InterPro" id="IPR048422">
    <property type="entry name" value="NOA1/YqeH-like_C"/>
</dbReference>
<dbReference type="Pfam" id="PF21516">
    <property type="entry name" value="YqeH-like_C"/>
    <property type="match status" value="1"/>
</dbReference>
<dbReference type="GO" id="GO:0005525">
    <property type="term" value="F:GTP binding"/>
    <property type="evidence" value="ECO:0007669"/>
    <property type="project" value="InterPro"/>
</dbReference>
<dbReference type="InterPro" id="IPR052807">
    <property type="entry name" value="Mito_transl_resp_regulator"/>
</dbReference>
<gene>
    <name evidence="3" type="ORF">SPHA_55327</name>
</gene>
<dbReference type="InterPro" id="IPR006073">
    <property type="entry name" value="GTP-bd"/>
</dbReference>
<accession>A0A812DNA2</accession>
<keyword evidence="4" id="KW-1185">Reference proteome</keyword>
<name>A0A812DNA2_ACAPH</name>
<dbReference type="SUPFAM" id="SSF52540">
    <property type="entry name" value="P-loop containing nucleoside triphosphate hydrolases"/>
    <property type="match status" value="2"/>
</dbReference>
<organism evidence="3 4">
    <name type="scientific">Acanthosepion pharaonis</name>
    <name type="common">Pharaoh cuttlefish</name>
    <name type="synonym">Sepia pharaonis</name>
    <dbReference type="NCBI Taxonomy" id="158019"/>
    <lineage>
        <taxon>Eukaryota</taxon>
        <taxon>Metazoa</taxon>
        <taxon>Spiralia</taxon>
        <taxon>Lophotrochozoa</taxon>
        <taxon>Mollusca</taxon>
        <taxon>Cephalopoda</taxon>
        <taxon>Coleoidea</taxon>
        <taxon>Decapodiformes</taxon>
        <taxon>Sepiida</taxon>
        <taxon>Sepiina</taxon>
        <taxon>Sepiidae</taxon>
        <taxon>Acanthosepion</taxon>
    </lineage>
</organism>
<reference evidence="3" key="1">
    <citation type="submission" date="2021-01" db="EMBL/GenBank/DDBJ databases">
        <authorList>
            <person name="Li R."/>
            <person name="Bekaert M."/>
        </authorList>
    </citation>
    <scope>NUCLEOTIDE SEQUENCE</scope>
    <source>
        <strain evidence="3">Farmed</strain>
    </source>
</reference>
<comment type="caution">
    <text evidence="3">The sequence shown here is derived from an EMBL/GenBank/DDBJ whole genome shotgun (WGS) entry which is preliminary data.</text>
</comment>
<evidence type="ECO:0000259" key="1">
    <source>
        <dbReference type="Pfam" id="PF01926"/>
    </source>
</evidence>
<dbReference type="AlphaFoldDB" id="A0A812DNA2"/>
<dbReference type="Proteomes" id="UP000597762">
    <property type="component" value="Unassembled WGS sequence"/>
</dbReference>
<dbReference type="OrthoDB" id="1696305at2759"/>
<dbReference type="Gene3D" id="3.40.50.300">
    <property type="entry name" value="P-loop containing nucleotide triphosphate hydrolases"/>
    <property type="match status" value="1"/>
</dbReference>
<sequence length="414" mass="46795">MDSHKYLDHLKHSLLDACIKAGWNLHGNIKHVALVSAKTGYGIENLVSKLFTDWNRCGDIYLVGCTNVGKSSLFNVLLQSDLCKSNIRDLFERATVSIWPGTTMNLLKFPLLQPTPERMYKRKKRLLEDKEEFELWEKKRRQYLDLVGLSKNAVLKGFVGQTQFSENETSFEGHLDVSYAFDPANSVIEKATKKTKVLKRKQLLKMAPNLANCHWFYDTPGIMNPEQIINFLEPKELQILTPNEMLRPRTVKLKSTQVMYITGLACIEYVKGDMHVLVTVITNLDNPIHVLEATESQSFFKENIGTDVLKVPLGGKDRLDKLPPLVSKEFNLLGTGFKYTICDIVLSSVGWIGVSAKAGSEIVVRAYTPGGYGCHLRPPLLPEAVNLKKRSIKNSPFYLMKKPMSMWTPPSSDT</sequence>
<proteinExistence type="predicted"/>
<dbReference type="PANTHER" id="PTHR46406:SF1">
    <property type="entry name" value="NITRIC OXIDE-ASSOCIATED PROTEIN 1"/>
    <property type="match status" value="1"/>
</dbReference>